<reference evidence="3" key="1">
    <citation type="journal article" date="2019" name="Int. J. Syst. Evol. Microbiol.">
        <title>The Global Catalogue of Microorganisms (GCM) 10K type strain sequencing project: providing services to taxonomists for standard genome sequencing and annotation.</title>
        <authorList>
            <consortium name="The Broad Institute Genomics Platform"/>
            <consortium name="The Broad Institute Genome Sequencing Center for Infectious Disease"/>
            <person name="Wu L."/>
            <person name="Ma J."/>
        </authorList>
    </citation>
    <scope>NUCLEOTIDE SEQUENCE [LARGE SCALE GENOMIC DNA]</scope>
    <source>
        <strain evidence="3">KCTC 52925</strain>
    </source>
</reference>
<dbReference type="PANTHER" id="PTHR10900">
    <property type="entry name" value="PERIOSTIN-RELATED"/>
    <property type="match status" value="1"/>
</dbReference>
<comment type="caution">
    <text evidence="2">The sequence shown here is derived from an EMBL/GenBank/DDBJ whole genome shotgun (WGS) entry which is preliminary data.</text>
</comment>
<dbReference type="Pfam" id="PF02469">
    <property type="entry name" value="Fasciclin"/>
    <property type="match status" value="2"/>
</dbReference>
<dbReference type="PROSITE" id="PS50213">
    <property type="entry name" value="FAS1"/>
    <property type="match status" value="2"/>
</dbReference>
<evidence type="ECO:0000259" key="1">
    <source>
        <dbReference type="PROSITE" id="PS50213"/>
    </source>
</evidence>
<dbReference type="RefSeq" id="WP_251742178.1">
    <property type="nucleotide sequence ID" value="NZ_JBHUOJ010000010.1"/>
</dbReference>
<dbReference type="SMART" id="SM00554">
    <property type="entry name" value="FAS1"/>
    <property type="match status" value="1"/>
</dbReference>
<gene>
    <name evidence="2" type="ORF">ACFSYS_05845</name>
</gene>
<dbReference type="Gene3D" id="2.30.180.10">
    <property type="entry name" value="FAS1 domain"/>
    <property type="match status" value="2"/>
</dbReference>
<accession>A0ABW5X177</accession>
<dbReference type="Proteomes" id="UP001597438">
    <property type="component" value="Unassembled WGS sequence"/>
</dbReference>
<organism evidence="2 3">
    <name type="scientific">Christiangramia antarctica</name>
    <dbReference type="NCBI Taxonomy" id="2058158"/>
    <lineage>
        <taxon>Bacteria</taxon>
        <taxon>Pseudomonadati</taxon>
        <taxon>Bacteroidota</taxon>
        <taxon>Flavobacteriia</taxon>
        <taxon>Flavobacteriales</taxon>
        <taxon>Flavobacteriaceae</taxon>
        <taxon>Christiangramia</taxon>
    </lineage>
</organism>
<feature type="domain" description="FAS1" evidence="1">
    <location>
        <begin position="182"/>
        <end position="344"/>
    </location>
</feature>
<dbReference type="PANTHER" id="PTHR10900:SF77">
    <property type="entry name" value="FI19380P1"/>
    <property type="match status" value="1"/>
</dbReference>
<protein>
    <submittedName>
        <fullName evidence="2">Fasciclin domain-containing protein</fullName>
    </submittedName>
</protein>
<dbReference type="InterPro" id="IPR036378">
    <property type="entry name" value="FAS1_dom_sf"/>
</dbReference>
<feature type="domain" description="FAS1" evidence="1">
    <location>
        <begin position="40"/>
        <end position="178"/>
    </location>
</feature>
<evidence type="ECO:0000313" key="3">
    <source>
        <dbReference type="Proteomes" id="UP001597438"/>
    </source>
</evidence>
<evidence type="ECO:0000313" key="2">
    <source>
        <dbReference type="EMBL" id="MFD2832805.1"/>
    </source>
</evidence>
<keyword evidence="3" id="KW-1185">Reference proteome</keyword>
<dbReference type="SUPFAM" id="SSF82153">
    <property type="entry name" value="FAS1 domain"/>
    <property type="match status" value="2"/>
</dbReference>
<dbReference type="EMBL" id="JBHUOJ010000010">
    <property type="protein sequence ID" value="MFD2832805.1"/>
    <property type="molecule type" value="Genomic_DNA"/>
</dbReference>
<proteinExistence type="predicted"/>
<sequence>MIQKLKSWGIFKSILVLGIFGLILHSCSQQEYAERTDTQVNMLGYIENDPDQFSLFLEILKITGNDVFVGTYGTYTLFLPTNDAIDEYLTSRGASSIQDVSMEDLEDLVRLHLIEQKINTSSFTDGKIPTSTMYGEFLTTGAKNENGETKITVNKVARIIKANIEVGNGIIHVIDKVLPKATQTLAQMLDSREDLSLFNEAVVATGWNAPLNEPLTYDSDSVPSYLTVFAQTNTAFENAGINSLQDLKDRYSHTGNPMDPDDSLNLFVAYRILPGLKYVADLVTSPSHITKAPSEVIGVRVKKDTVLLNEETFNGQLERGIPLDREKSDVTATNGVLHIVKENFNVKVRFPTPVYFDVGDQPEIRQLPSIFRRPGNEVTFYPGELQNIRWGGGLYVKYVAHTAGSREAQAYWGDWLEIQRLRTGSSSWIEFDTPVIIKGQYKVWITYRTNGRASVAQAKFDGELLSRTVDFREYRNTELPPRVYESQGYKQSLAGDTWIYNSRFMGIVDVETTGRHVFRLEALTGAGGPSWIDVIEFRPVEMDQLWPKLGGDGELVYENEGEEPAEGE</sequence>
<dbReference type="InterPro" id="IPR000782">
    <property type="entry name" value="FAS1_domain"/>
</dbReference>
<name>A0ABW5X177_9FLAO</name>
<dbReference type="InterPro" id="IPR050904">
    <property type="entry name" value="Adhesion/Biosynth-related"/>
</dbReference>